<evidence type="ECO:0000256" key="5">
    <source>
        <dbReference type="ARBA" id="ARBA00050776"/>
    </source>
</evidence>
<organism evidence="7 8">
    <name type="scientific">Limnochorda pilosa</name>
    <dbReference type="NCBI Taxonomy" id="1555112"/>
    <lineage>
        <taxon>Bacteria</taxon>
        <taxon>Bacillati</taxon>
        <taxon>Bacillota</taxon>
        <taxon>Limnochordia</taxon>
        <taxon>Limnochordales</taxon>
        <taxon>Limnochordaceae</taxon>
        <taxon>Limnochorda</taxon>
    </lineage>
</organism>
<dbReference type="PANTHER" id="PTHR43586:SF4">
    <property type="entry name" value="ISOPENICILLIN N EPIMERASE"/>
    <property type="match status" value="1"/>
</dbReference>
<dbReference type="InterPro" id="IPR015421">
    <property type="entry name" value="PyrdxlP-dep_Trfase_major"/>
</dbReference>
<dbReference type="InterPro" id="IPR010969">
    <property type="entry name" value="Cys_dSase-rel_unknwn_funct"/>
</dbReference>
<dbReference type="Pfam" id="PF00266">
    <property type="entry name" value="Aminotran_5"/>
    <property type="match status" value="1"/>
</dbReference>
<dbReference type="PANTHER" id="PTHR43586">
    <property type="entry name" value="CYSTEINE DESULFURASE"/>
    <property type="match status" value="1"/>
</dbReference>
<name>A0A0K2SHE1_LIMPI</name>
<evidence type="ECO:0000256" key="2">
    <source>
        <dbReference type="ARBA" id="ARBA00010447"/>
    </source>
</evidence>
<keyword evidence="4" id="KW-0663">Pyridoxal phosphate</keyword>
<reference evidence="8" key="2">
    <citation type="journal article" date="2016" name="Int. J. Syst. Evol. Microbiol.">
        <title>Complete genome sequence and cell structure of Limnochorda pilosa, a Gram-negative spore-former within the phylum Firmicutes.</title>
        <authorList>
            <person name="Watanabe M."/>
            <person name="Kojima H."/>
            <person name="Fukui M."/>
        </authorList>
    </citation>
    <scope>NUCLEOTIDE SEQUENCE [LARGE SCALE GENOMIC DNA]</scope>
    <source>
        <strain evidence="8">HC45</strain>
    </source>
</reference>
<comment type="cofactor">
    <cofactor evidence="1">
        <name>pyridoxal 5'-phosphate</name>
        <dbReference type="ChEBI" id="CHEBI:597326"/>
    </cofactor>
</comment>
<dbReference type="InterPro" id="IPR000192">
    <property type="entry name" value="Aminotrans_V_dom"/>
</dbReference>
<dbReference type="KEGG" id="lpil:LIP_0372"/>
<dbReference type="Gene3D" id="3.90.1150.10">
    <property type="entry name" value="Aspartate Aminotransferase, domain 1"/>
    <property type="match status" value="1"/>
</dbReference>
<dbReference type="PATRIC" id="fig|1555112.3.peg.389"/>
<dbReference type="Gene3D" id="3.40.640.10">
    <property type="entry name" value="Type I PLP-dependent aspartate aminotransferase-like (Major domain)"/>
    <property type="match status" value="1"/>
</dbReference>
<protein>
    <recommendedName>
        <fullName evidence="3">cysteine desulfurase</fullName>
        <ecNumber evidence="3">2.8.1.7</ecNumber>
    </recommendedName>
</protein>
<feature type="domain" description="Aminotransferase class V" evidence="6">
    <location>
        <begin position="2"/>
        <end position="373"/>
    </location>
</feature>
<dbReference type="SUPFAM" id="SSF53383">
    <property type="entry name" value="PLP-dependent transferases"/>
    <property type="match status" value="1"/>
</dbReference>
<dbReference type="EC" id="2.8.1.7" evidence="3"/>
<dbReference type="EMBL" id="AP014924">
    <property type="protein sequence ID" value="BAS26229.1"/>
    <property type="molecule type" value="Genomic_DNA"/>
</dbReference>
<evidence type="ECO:0000313" key="7">
    <source>
        <dbReference type="EMBL" id="BAS26229.1"/>
    </source>
</evidence>
<evidence type="ECO:0000256" key="4">
    <source>
        <dbReference type="ARBA" id="ARBA00022898"/>
    </source>
</evidence>
<dbReference type="InterPro" id="IPR016454">
    <property type="entry name" value="Cysteine_dSase"/>
</dbReference>
<accession>A0A0K2SHE1</accession>
<evidence type="ECO:0000256" key="1">
    <source>
        <dbReference type="ARBA" id="ARBA00001933"/>
    </source>
</evidence>
<evidence type="ECO:0000256" key="3">
    <source>
        <dbReference type="ARBA" id="ARBA00012239"/>
    </source>
</evidence>
<dbReference type="InterPro" id="IPR015424">
    <property type="entry name" value="PyrdxlP-dep_Trfase"/>
</dbReference>
<evidence type="ECO:0000259" key="6">
    <source>
        <dbReference type="Pfam" id="PF00266"/>
    </source>
</evidence>
<proteinExistence type="inferred from homology"/>
<keyword evidence="8" id="KW-1185">Reference proteome</keyword>
<sequence length="384" mass="40179">MIYMDHAATSWPKPPEVLKAMIQYLEESGGNPGRSGHRLSVAAGRIIYETREAVAELLGVRDPLRVIFTLNATHAINLVLRATLRPGDRVVVTGMEHNAVMRPLRAMAVKHGIQVVVAPAQSDGSTDVAQVGPLLQPKARLLVAAHASNVTGTLAPMEELSRLAHAAGALVLADAAQTVGAVPIGIGHMGADFLVFSGHKGLLGPPGTGGVALGDGVDATALEPLILGGTGSRSESEEPPAHLPDRFEVGTPNGVGLAGLGAGVRWVQSHGVEELRAREMSLRRQLVEGLKTLRGVVVHGPRNPADATAVVSFTVLGRSVSEIGSQLDERFGILCRVGLHCAPRAHRSIGTYPEGTVRLSPGPFIEPADIDAVLSALRQVVARS</sequence>
<evidence type="ECO:0000313" key="8">
    <source>
        <dbReference type="Proteomes" id="UP000065807"/>
    </source>
</evidence>
<dbReference type="AlphaFoldDB" id="A0A0K2SHE1"/>
<dbReference type="GO" id="GO:0031071">
    <property type="term" value="F:cysteine desulfurase activity"/>
    <property type="evidence" value="ECO:0007669"/>
    <property type="project" value="UniProtKB-EC"/>
</dbReference>
<dbReference type="InterPro" id="IPR015422">
    <property type="entry name" value="PyrdxlP-dep_Trfase_small"/>
</dbReference>
<comment type="catalytic activity">
    <reaction evidence="5">
        <text>(sulfur carrier)-H + L-cysteine = (sulfur carrier)-SH + L-alanine</text>
        <dbReference type="Rhea" id="RHEA:43892"/>
        <dbReference type="Rhea" id="RHEA-COMP:14737"/>
        <dbReference type="Rhea" id="RHEA-COMP:14739"/>
        <dbReference type="ChEBI" id="CHEBI:29917"/>
        <dbReference type="ChEBI" id="CHEBI:35235"/>
        <dbReference type="ChEBI" id="CHEBI:57972"/>
        <dbReference type="ChEBI" id="CHEBI:64428"/>
        <dbReference type="EC" id="2.8.1.7"/>
    </reaction>
</comment>
<reference evidence="8" key="1">
    <citation type="submission" date="2015-07" db="EMBL/GenBank/DDBJ databases">
        <title>Complete genome sequence and phylogenetic analysis of Limnochorda pilosa.</title>
        <authorList>
            <person name="Watanabe M."/>
            <person name="Kojima H."/>
            <person name="Fukui M."/>
        </authorList>
    </citation>
    <scope>NUCLEOTIDE SEQUENCE [LARGE SCALE GENOMIC DNA]</scope>
    <source>
        <strain evidence="8">HC45</strain>
    </source>
</reference>
<comment type="similarity">
    <text evidence="2">Belongs to the class-V pyridoxal-phosphate-dependent aminotransferase family. Csd subfamily.</text>
</comment>
<dbReference type="Proteomes" id="UP000065807">
    <property type="component" value="Chromosome"/>
</dbReference>
<gene>
    <name evidence="7" type="ORF">LIP_0372</name>
</gene>
<dbReference type="PIRSF" id="PIRSF005572">
    <property type="entry name" value="NifS"/>
    <property type="match status" value="1"/>
</dbReference>
<dbReference type="STRING" id="1555112.LIP_0372"/>
<dbReference type="NCBIfam" id="TIGR01977">
    <property type="entry name" value="am_tr_V_EF2568"/>
    <property type="match status" value="1"/>
</dbReference>